<protein>
    <submittedName>
        <fullName evidence="3">Uncharacterized protein</fullName>
    </submittedName>
</protein>
<evidence type="ECO:0000256" key="2">
    <source>
        <dbReference type="SAM" id="Phobius"/>
    </source>
</evidence>
<dbReference type="EMBL" id="MGAE01000013">
    <property type="protein sequence ID" value="OGK39804.1"/>
    <property type="molecule type" value="Genomic_DNA"/>
</dbReference>
<organism evidence="3 4">
    <name type="scientific">Candidatus Roizmanbacteria bacterium RIFCSPHIGHO2_12_FULL_44_10</name>
    <dbReference type="NCBI Taxonomy" id="1802054"/>
    <lineage>
        <taxon>Bacteria</taxon>
        <taxon>Candidatus Roizmaniibacteriota</taxon>
    </lineage>
</organism>
<keyword evidence="2" id="KW-0812">Transmembrane</keyword>
<evidence type="ECO:0000256" key="1">
    <source>
        <dbReference type="SAM" id="MobiDB-lite"/>
    </source>
</evidence>
<proteinExistence type="predicted"/>
<accession>A0A1F7I8Y0</accession>
<keyword evidence="2" id="KW-0472">Membrane</keyword>
<gene>
    <name evidence="3" type="ORF">A3F34_01060</name>
</gene>
<evidence type="ECO:0000313" key="4">
    <source>
        <dbReference type="Proteomes" id="UP000179024"/>
    </source>
</evidence>
<evidence type="ECO:0000313" key="3">
    <source>
        <dbReference type="EMBL" id="OGK39804.1"/>
    </source>
</evidence>
<keyword evidence="2" id="KW-1133">Transmembrane helix</keyword>
<reference evidence="3 4" key="1">
    <citation type="journal article" date="2016" name="Nat. Commun.">
        <title>Thousands of microbial genomes shed light on interconnected biogeochemical processes in an aquifer system.</title>
        <authorList>
            <person name="Anantharaman K."/>
            <person name="Brown C.T."/>
            <person name="Hug L.A."/>
            <person name="Sharon I."/>
            <person name="Castelle C.J."/>
            <person name="Probst A.J."/>
            <person name="Thomas B.C."/>
            <person name="Singh A."/>
            <person name="Wilkins M.J."/>
            <person name="Karaoz U."/>
            <person name="Brodie E.L."/>
            <person name="Williams K.H."/>
            <person name="Hubbard S.S."/>
            <person name="Banfield J.F."/>
        </authorList>
    </citation>
    <scope>NUCLEOTIDE SEQUENCE [LARGE SCALE GENOMIC DNA]</scope>
</reference>
<dbReference type="Proteomes" id="UP000179024">
    <property type="component" value="Unassembled WGS sequence"/>
</dbReference>
<comment type="caution">
    <text evidence="3">The sequence shown here is derived from an EMBL/GenBank/DDBJ whole genome shotgun (WGS) entry which is preliminary data.</text>
</comment>
<sequence>MDVFSLLSSVSKVAIGAFVVTLGIVIYEVILIFRSHADAEQKVAIPEFRTGEKATQSKVLSTEMPAPPTKKQVTRRD</sequence>
<dbReference type="AlphaFoldDB" id="A0A1F7I8Y0"/>
<name>A0A1F7I8Y0_9BACT</name>
<feature type="region of interest" description="Disordered" evidence="1">
    <location>
        <begin position="52"/>
        <end position="77"/>
    </location>
</feature>
<feature type="transmembrane region" description="Helical" evidence="2">
    <location>
        <begin position="13"/>
        <end position="33"/>
    </location>
</feature>